<accession>A0A9W6NSC2</accession>
<dbReference type="Pfam" id="PF25587">
    <property type="entry name" value="Rv2743c"/>
    <property type="match status" value="1"/>
</dbReference>
<dbReference type="AlphaFoldDB" id="A0A9W6NSC2"/>
<dbReference type="NCBIfam" id="NF047839">
    <property type="entry name" value="PspM_Rv2743c"/>
    <property type="match status" value="1"/>
</dbReference>
<sequence>MASERTKHLKRLRKLHRSARGWSVRAGLLTGATAILVPYSGLGLPDAFWAAAAGGSIAITWWRWIDFRAFRALPVPPEPDPALTSAQARDKLVNLAQRLPGGRTAVAEFDRQRESFKLRGLTVAEPWRRLDRAATMLSGLIGRLGPHAESAVLDATVAERQLRDLAQRCASVERTMRLGPAGESLRPAHAILAEQLEQGVTAYEQFVTAAAGCVAEDNMAVGNLTDATAFLRGVAEGLADLRNPQAAPRPQTA</sequence>
<dbReference type="InterPro" id="IPR057952">
    <property type="entry name" value="Rv2743c-like"/>
</dbReference>
<feature type="transmembrane region" description="Helical" evidence="1">
    <location>
        <begin position="21"/>
        <end position="41"/>
    </location>
</feature>
<dbReference type="RefSeq" id="WP_261963286.1">
    <property type="nucleotide sequence ID" value="NZ_BAAAXA010000003.1"/>
</dbReference>
<keyword evidence="1" id="KW-0472">Membrane</keyword>
<comment type="caution">
    <text evidence="2">The sequence shown here is derived from an EMBL/GenBank/DDBJ whole genome shotgun (WGS) entry which is preliminary data.</text>
</comment>
<keyword evidence="1" id="KW-0812">Transmembrane</keyword>
<reference evidence="2" key="1">
    <citation type="journal article" date="2014" name="Int. J. Syst. Evol. Microbiol.">
        <title>Complete genome sequence of Corynebacterium casei LMG S-19264T (=DSM 44701T), isolated from a smear-ripened cheese.</title>
        <authorList>
            <consortium name="US DOE Joint Genome Institute (JGI-PGF)"/>
            <person name="Walter F."/>
            <person name="Albersmeier A."/>
            <person name="Kalinowski J."/>
            <person name="Ruckert C."/>
        </authorList>
    </citation>
    <scope>NUCLEOTIDE SEQUENCE</scope>
    <source>
        <strain evidence="2">VKM Ac-1321</strain>
    </source>
</reference>
<proteinExistence type="predicted"/>
<evidence type="ECO:0000256" key="1">
    <source>
        <dbReference type="SAM" id="Phobius"/>
    </source>
</evidence>
<gene>
    <name evidence="2" type="ORF">GCM10017581_089330</name>
</gene>
<evidence type="ECO:0000313" key="2">
    <source>
        <dbReference type="EMBL" id="GLL07181.1"/>
    </source>
</evidence>
<dbReference type="EMBL" id="BSFP01000087">
    <property type="protein sequence ID" value="GLL07181.1"/>
    <property type="molecule type" value="Genomic_DNA"/>
</dbReference>
<reference evidence="2" key="2">
    <citation type="submission" date="2023-01" db="EMBL/GenBank/DDBJ databases">
        <authorList>
            <person name="Sun Q."/>
            <person name="Evtushenko L."/>
        </authorList>
    </citation>
    <scope>NUCLEOTIDE SEQUENCE</scope>
    <source>
        <strain evidence="2">VKM Ac-1321</strain>
    </source>
</reference>
<protein>
    <submittedName>
        <fullName evidence="2">Uncharacterized protein</fullName>
    </submittedName>
</protein>
<name>A0A9W6NSC2_9ACTN</name>
<dbReference type="Proteomes" id="UP001143480">
    <property type="component" value="Unassembled WGS sequence"/>
</dbReference>
<keyword evidence="3" id="KW-1185">Reference proteome</keyword>
<feature type="transmembrane region" description="Helical" evidence="1">
    <location>
        <begin position="47"/>
        <end position="65"/>
    </location>
</feature>
<evidence type="ECO:0000313" key="3">
    <source>
        <dbReference type="Proteomes" id="UP001143480"/>
    </source>
</evidence>
<organism evidence="2 3">
    <name type="scientific">Dactylosporangium matsuzakiense</name>
    <dbReference type="NCBI Taxonomy" id="53360"/>
    <lineage>
        <taxon>Bacteria</taxon>
        <taxon>Bacillati</taxon>
        <taxon>Actinomycetota</taxon>
        <taxon>Actinomycetes</taxon>
        <taxon>Micromonosporales</taxon>
        <taxon>Micromonosporaceae</taxon>
        <taxon>Dactylosporangium</taxon>
    </lineage>
</organism>
<keyword evidence="1" id="KW-1133">Transmembrane helix</keyword>